<keyword evidence="1" id="KW-0472">Membrane</keyword>
<sequence>MRSIAFHVPVILIIASNILSFMKFSGDLIYTLKFTFVTIHFLILLLYMIKQPVTITPVTRYLIAVFHCWTIVMCIGLTNSTTYTQTWDSLLSIGTYILLFFYSMILLPNYMRLHQIEYVSFVKVAYFTIVCCMALAVVLGLSDPKAFHLDPFSLRNRYLGFFRHPNFMGLYAFFGFAVSMLVYGMTKKKGYLLTVPLFAYLIYLSVSRTALLCVVLLLAVYLVRKYVFRLLHWAIRTSVISLCALLVIVICAVQFVDVESLIAAADKLLSNRLTIWSNFLAANDTINEYIFGQGMVKSTVSRDNYYLVVLLNTGILGLICFLIMAVSALYFLLKKYIRESSVSLEILLSIFIVLMFYSFTESILFTLGNAVSFFLWCSIGIHLNRSLTARRAKDPEVAQAVEPSTFQRVKLNRRPTFM</sequence>
<feature type="transmembrane region" description="Helical" evidence="1">
    <location>
        <begin position="61"/>
        <end position="78"/>
    </location>
</feature>
<organism evidence="2 3">
    <name type="scientific">Paenibacillus ehimensis</name>
    <dbReference type="NCBI Taxonomy" id="79264"/>
    <lineage>
        <taxon>Bacteria</taxon>
        <taxon>Bacillati</taxon>
        <taxon>Bacillota</taxon>
        <taxon>Bacilli</taxon>
        <taxon>Bacillales</taxon>
        <taxon>Paenibacillaceae</taxon>
        <taxon>Paenibacillus</taxon>
    </lineage>
</organism>
<reference evidence="2" key="1">
    <citation type="submission" date="2023-07" db="EMBL/GenBank/DDBJ databases">
        <authorList>
            <person name="Aktuganov G."/>
            <person name="Boyko T."/>
            <person name="Delegan Y."/>
            <person name="Galimzianova N."/>
            <person name="Gilvanova E."/>
            <person name="Korobov V."/>
            <person name="Kuzmina L."/>
            <person name="Melentiev A."/>
            <person name="Milman P."/>
            <person name="Ryabova A."/>
            <person name="Stupak E."/>
            <person name="Yasakov T."/>
            <person name="Zharikova N."/>
            <person name="Zhurenko E."/>
        </authorList>
    </citation>
    <scope>NUCLEOTIDE SEQUENCE</scope>
    <source>
        <strain evidence="2">IB-739</strain>
    </source>
</reference>
<dbReference type="EMBL" id="JAUMKJ010000002">
    <property type="protein sequence ID" value="MDO3675757.1"/>
    <property type="molecule type" value="Genomic_DNA"/>
</dbReference>
<dbReference type="InterPro" id="IPR051533">
    <property type="entry name" value="WaaL-like"/>
</dbReference>
<name>A0ABT8V5L3_9BACL</name>
<proteinExistence type="predicted"/>
<dbReference type="PANTHER" id="PTHR37422">
    <property type="entry name" value="TEICHURONIC ACID BIOSYNTHESIS PROTEIN TUAE"/>
    <property type="match status" value="1"/>
</dbReference>
<feature type="transmembrane region" description="Helical" evidence="1">
    <location>
        <begin position="123"/>
        <end position="141"/>
    </location>
</feature>
<feature type="transmembrane region" description="Helical" evidence="1">
    <location>
        <begin position="197"/>
        <end position="221"/>
    </location>
</feature>
<keyword evidence="3" id="KW-1185">Reference proteome</keyword>
<evidence type="ECO:0000313" key="3">
    <source>
        <dbReference type="Proteomes" id="UP001168883"/>
    </source>
</evidence>
<feature type="transmembrane region" description="Helical" evidence="1">
    <location>
        <begin position="305"/>
        <end position="333"/>
    </location>
</feature>
<comment type="caution">
    <text evidence="2">The sequence shown here is derived from an EMBL/GenBank/DDBJ whole genome shotgun (WGS) entry which is preliminary data.</text>
</comment>
<keyword evidence="1" id="KW-1133">Transmembrane helix</keyword>
<evidence type="ECO:0000256" key="1">
    <source>
        <dbReference type="SAM" id="Phobius"/>
    </source>
</evidence>
<evidence type="ECO:0000313" key="2">
    <source>
        <dbReference type="EMBL" id="MDO3675757.1"/>
    </source>
</evidence>
<keyword evidence="1" id="KW-0812">Transmembrane</keyword>
<feature type="transmembrane region" description="Helical" evidence="1">
    <location>
        <begin position="29"/>
        <end position="49"/>
    </location>
</feature>
<dbReference type="PANTHER" id="PTHR37422:SF13">
    <property type="entry name" value="LIPOPOLYSACCHARIDE BIOSYNTHESIS PROTEIN PA4999-RELATED"/>
    <property type="match status" value="1"/>
</dbReference>
<feature type="transmembrane region" description="Helical" evidence="1">
    <location>
        <begin position="233"/>
        <end position="256"/>
    </location>
</feature>
<feature type="transmembrane region" description="Helical" evidence="1">
    <location>
        <begin position="6"/>
        <end position="22"/>
    </location>
</feature>
<feature type="transmembrane region" description="Helical" evidence="1">
    <location>
        <begin position="340"/>
        <end position="357"/>
    </location>
</feature>
<feature type="transmembrane region" description="Helical" evidence="1">
    <location>
        <begin position="161"/>
        <end position="185"/>
    </location>
</feature>
<accession>A0ABT8V5L3</accession>
<feature type="transmembrane region" description="Helical" evidence="1">
    <location>
        <begin position="363"/>
        <end position="383"/>
    </location>
</feature>
<gene>
    <name evidence="2" type="ORF">Q3C12_02000</name>
</gene>
<dbReference type="Proteomes" id="UP001168883">
    <property type="component" value="Unassembled WGS sequence"/>
</dbReference>
<dbReference type="RefSeq" id="WP_302877107.1">
    <property type="nucleotide sequence ID" value="NZ_JAUMKJ010000002.1"/>
</dbReference>
<feature type="transmembrane region" description="Helical" evidence="1">
    <location>
        <begin position="90"/>
        <end position="111"/>
    </location>
</feature>
<protein>
    <submittedName>
        <fullName evidence="2">Uncharacterized protein</fullName>
    </submittedName>
</protein>